<protein>
    <submittedName>
        <fullName evidence="1">Uncharacterized protein</fullName>
    </submittedName>
</protein>
<proteinExistence type="predicted"/>
<dbReference type="EMBL" id="AHMZ02000090">
    <property type="protein sequence ID" value="EMN30260.1"/>
    <property type="molecule type" value="Genomic_DNA"/>
</dbReference>
<evidence type="ECO:0000313" key="2">
    <source>
        <dbReference type="Proteomes" id="UP000012137"/>
    </source>
</evidence>
<name>M6KEL5_LEPIR</name>
<dbReference type="AlphaFoldDB" id="M6KEL5"/>
<accession>M6KEL5</accession>
<reference evidence="1 2" key="1">
    <citation type="submission" date="2013-01" db="EMBL/GenBank/DDBJ databases">
        <authorList>
            <person name="Harkins D.M."/>
            <person name="Durkin A.S."/>
            <person name="Brinkac L.M."/>
            <person name="Haft D.H."/>
            <person name="Selengut J.D."/>
            <person name="Sanka R."/>
            <person name="DePew J."/>
            <person name="Purushe J."/>
            <person name="Peacock S.J."/>
            <person name="Thaipadungpanit J."/>
            <person name="Wuthiekanun V.W."/>
            <person name="Day N.P."/>
            <person name="Vinetz J.M."/>
            <person name="Sutton G.G."/>
            <person name="Nierman W.C."/>
            <person name="Fouts D.E."/>
        </authorList>
    </citation>
    <scope>NUCLEOTIDE SEQUENCE [LARGE SCALE GENOMIC DNA]</scope>
    <source>
        <strain evidence="1 2">L0374</strain>
    </source>
</reference>
<evidence type="ECO:0000313" key="1">
    <source>
        <dbReference type="EMBL" id="EMN30260.1"/>
    </source>
</evidence>
<gene>
    <name evidence="1" type="ORF">LEP1GSC083_0379</name>
</gene>
<sequence length="49" mass="5816">MPTGFIYSQDFLYHNANSTIPHYENSDRLLACLNRLHQSSYFNSLFFLK</sequence>
<comment type="caution">
    <text evidence="1">The sequence shown here is derived from an EMBL/GenBank/DDBJ whole genome shotgun (WGS) entry which is preliminary data.</text>
</comment>
<dbReference type="Proteomes" id="UP000012137">
    <property type="component" value="Unassembled WGS sequence"/>
</dbReference>
<organism evidence="1 2">
    <name type="scientific">Leptospira interrogans serovar Pyrogenes str. L0374</name>
    <dbReference type="NCBI Taxonomy" id="1049928"/>
    <lineage>
        <taxon>Bacteria</taxon>
        <taxon>Pseudomonadati</taxon>
        <taxon>Spirochaetota</taxon>
        <taxon>Spirochaetia</taxon>
        <taxon>Leptospirales</taxon>
        <taxon>Leptospiraceae</taxon>
        <taxon>Leptospira</taxon>
    </lineage>
</organism>